<dbReference type="InterPro" id="IPR029058">
    <property type="entry name" value="AB_hydrolase_fold"/>
</dbReference>
<feature type="chain" id="PRO_5011655740" evidence="2">
    <location>
        <begin position="21"/>
        <end position="274"/>
    </location>
</feature>
<gene>
    <name evidence="4" type="ORF">SAMN05192576_1463</name>
</gene>
<evidence type="ECO:0000259" key="3">
    <source>
        <dbReference type="Pfam" id="PF20434"/>
    </source>
</evidence>
<keyword evidence="2" id="KW-0732">Signal</keyword>
<accession>A0A1G9YSU3</accession>
<dbReference type="RefSeq" id="WP_091023315.1">
    <property type="nucleotide sequence ID" value="NZ_BKAE01000007.1"/>
</dbReference>
<evidence type="ECO:0000256" key="2">
    <source>
        <dbReference type="SAM" id="SignalP"/>
    </source>
</evidence>
<dbReference type="PROSITE" id="PS51257">
    <property type="entry name" value="PROKAR_LIPOPROTEIN"/>
    <property type="match status" value="1"/>
</dbReference>
<evidence type="ECO:0000313" key="4">
    <source>
        <dbReference type="EMBL" id="SDN11503.1"/>
    </source>
</evidence>
<dbReference type="GO" id="GO:0016787">
    <property type="term" value="F:hydrolase activity"/>
    <property type="evidence" value="ECO:0007669"/>
    <property type="project" value="UniProtKB-KW"/>
</dbReference>
<organism evidence="4 5">
    <name type="scientific">Nocardioides szechwanensis</name>
    <dbReference type="NCBI Taxonomy" id="1005944"/>
    <lineage>
        <taxon>Bacteria</taxon>
        <taxon>Bacillati</taxon>
        <taxon>Actinomycetota</taxon>
        <taxon>Actinomycetes</taxon>
        <taxon>Propionibacteriales</taxon>
        <taxon>Nocardioidaceae</taxon>
        <taxon>Nocardioides</taxon>
    </lineage>
</organism>
<dbReference type="Gene3D" id="3.40.50.1820">
    <property type="entry name" value="alpha/beta hydrolase"/>
    <property type="match status" value="1"/>
</dbReference>
<sequence length="274" mass="28495">MHRRTLLALPALGAVGALLAACGKDAPVRKPDGPGEGRIDYGDDPSQYGELYLPEGTPRGVVVVIHGGFWKSAYDASLGRPLATSLAAEGWAAWNLEYRRVGNGGGAPETFDDVAAGIDLLADLDLDTSTVVTLGHSAGGHLAAWAATRGRDQAWPERVPVTAVVSQAGVLDLRSAADDSLGGGAVQALLGHEPTDADDRYDPVRQLPAGVPLWCVHGVDDAIVPPSQSASYVEQALAAGDRAELVEVEGDHFVVIDPTSAAWTRILGILDTVA</sequence>
<dbReference type="PANTHER" id="PTHR48081:SF33">
    <property type="entry name" value="KYNURENINE FORMAMIDASE"/>
    <property type="match status" value="1"/>
</dbReference>
<evidence type="ECO:0000256" key="1">
    <source>
        <dbReference type="ARBA" id="ARBA00022801"/>
    </source>
</evidence>
<protein>
    <submittedName>
        <fullName evidence="4">Acetyl esterase/lipase</fullName>
    </submittedName>
</protein>
<keyword evidence="5" id="KW-1185">Reference proteome</keyword>
<keyword evidence="1" id="KW-0378">Hydrolase</keyword>
<reference evidence="4 5" key="1">
    <citation type="submission" date="2016-10" db="EMBL/GenBank/DDBJ databases">
        <authorList>
            <person name="de Groot N.N."/>
        </authorList>
    </citation>
    <scope>NUCLEOTIDE SEQUENCE [LARGE SCALE GENOMIC DNA]</scope>
    <source>
        <strain evidence="4 5">CGMCC 1.11147</strain>
    </source>
</reference>
<dbReference type="OrthoDB" id="255603at2"/>
<feature type="signal peptide" evidence="2">
    <location>
        <begin position="1"/>
        <end position="20"/>
    </location>
</feature>
<dbReference type="Proteomes" id="UP000199004">
    <property type="component" value="Unassembled WGS sequence"/>
</dbReference>
<dbReference type="AlphaFoldDB" id="A0A1G9YSU3"/>
<proteinExistence type="predicted"/>
<name>A0A1G9YSU3_9ACTN</name>
<dbReference type="PANTHER" id="PTHR48081">
    <property type="entry name" value="AB HYDROLASE SUPERFAMILY PROTEIN C4A8.06C"/>
    <property type="match status" value="1"/>
</dbReference>
<feature type="domain" description="BD-FAE-like" evidence="3">
    <location>
        <begin position="51"/>
        <end position="232"/>
    </location>
</feature>
<dbReference type="Pfam" id="PF20434">
    <property type="entry name" value="BD-FAE"/>
    <property type="match status" value="1"/>
</dbReference>
<dbReference type="SUPFAM" id="SSF53474">
    <property type="entry name" value="alpha/beta-Hydrolases"/>
    <property type="match status" value="1"/>
</dbReference>
<dbReference type="STRING" id="1005944.SAMN05192576_1463"/>
<evidence type="ECO:0000313" key="5">
    <source>
        <dbReference type="Proteomes" id="UP000199004"/>
    </source>
</evidence>
<dbReference type="EMBL" id="FNIC01000002">
    <property type="protein sequence ID" value="SDN11503.1"/>
    <property type="molecule type" value="Genomic_DNA"/>
</dbReference>
<dbReference type="InterPro" id="IPR050300">
    <property type="entry name" value="GDXG_lipolytic_enzyme"/>
</dbReference>
<dbReference type="InterPro" id="IPR049492">
    <property type="entry name" value="BD-FAE-like_dom"/>
</dbReference>